<sequence>MKYKLIIFDADETLLDFSKAEEYAFKNTMEYFNKEYETEYHFNTYKEINKNIWGEFEKELITAEELKEERFRRLFNKLNMNLDTKEVNGKYIDNLCQGCFILDGALELLNDLKGKFKLVLITNGLTTVQDARIRRSQIGEFFDSVVISEEVGVAKPNPGIFEFAFKKAGHNNKETALIVGDSLTSDIKGGANFGIDTCWFNPKHLENTTEIKPVYEIHSLNQLKDILFYEN</sequence>
<dbReference type="InterPro" id="IPR023214">
    <property type="entry name" value="HAD_sf"/>
</dbReference>
<dbReference type="PATRIC" id="fig|1121318.3.peg.3233"/>
<dbReference type="InterPro" id="IPR011951">
    <property type="entry name" value="HAD-SF_hydro_IA_YjjG/PynA"/>
</dbReference>
<dbReference type="NCBIfam" id="NF006976">
    <property type="entry name" value="PRK09449.1"/>
    <property type="match status" value="1"/>
</dbReference>
<dbReference type="GO" id="GO:0008253">
    <property type="term" value="F:5'-nucleotidase activity"/>
    <property type="evidence" value="ECO:0007669"/>
    <property type="project" value="UniProtKB-EC"/>
</dbReference>
<dbReference type="InterPro" id="IPR023198">
    <property type="entry name" value="PGP-like_dom2"/>
</dbReference>
<dbReference type="AlphaFoldDB" id="A0A0L6Z5V0"/>
<dbReference type="SFLD" id="SFLDG01135">
    <property type="entry name" value="C1.5.6:_HAD__Beta-PGM__Phospha"/>
    <property type="match status" value="1"/>
</dbReference>
<dbReference type="RefSeq" id="WP_052222685.1">
    <property type="nucleotide sequence ID" value="NZ_LHUR01000042.1"/>
</dbReference>
<organism evidence="1 2">
    <name type="scientific">Clostridium homopropionicum DSM 5847</name>
    <dbReference type="NCBI Taxonomy" id="1121318"/>
    <lineage>
        <taxon>Bacteria</taxon>
        <taxon>Bacillati</taxon>
        <taxon>Bacillota</taxon>
        <taxon>Clostridia</taxon>
        <taxon>Eubacteriales</taxon>
        <taxon>Clostridiaceae</taxon>
        <taxon>Clostridium</taxon>
    </lineage>
</organism>
<dbReference type="STRING" id="36844.SAMN04488501_101248"/>
<evidence type="ECO:0000313" key="2">
    <source>
        <dbReference type="Proteomes" id="UP000037043"/>
    </source>
</evidence>
<reference evidence="2" key="1">
    <citation type="submission" date="2015-08" db="EMBL/GenBank/DDBJ databases">
        <title>Genome sequence of the strict anaerobe Clostridium homopropionicum LuHBu1 (DSM 5847T).</title>
        <authorList>
            <person name="Poehlein A."/>
            <person name="Beck M."/>
            <person name="Schiel-Bengelsdorf B."/>
            <person name="Bengelsdorf F.R."/>
            <person name="Daniel R."/>
            <person name="Duerre P."/>
        </authorList>
    </citation>
    <scope>NUCLEOTIDE SEQUENCE [LARGE SCALE GENOMIC DNA]</scope>
    <source>
        <strain evidence="2">DSM 5847</strain>
    </source>
</reference>
<dbReference type="Gene3D" id="3.40.50.1000">
    <property type="entry name" value="HAD superfamily/HAD-like"/>
    <property type="match status" value="1"/>
</dbReference>
<gene>
    <name evidence="1" type="primary">yjjG</name>
    <name evidence="1" type="ORF">CLHOM_32340</name>
</gene>
<dbReference type="NCBIfam" id="TIGR01549">
    <property type="entry name" value="HAD-SF-IA-v1"/>
    <property type="match status" value="1"/>
</dbReference>
<dbReference type="SFLD" id="SFLDG01129">
    <property type="entry name" value="C1.5:_HAD__Beta-PGM__Phosphata"/>
    <property type="match status" value="1"/>
</dbReference>
<dbReference type="EMBL" id="LHUR01000042">
    <property type="protein sequence ID" value="KOA18336.1"/>
    <property type="molecule type" value="Genomic_DNA"/>
</dbReference>
<dbReference type="PANTHER" id="PTHR47478:SF1">
    <property type="entry name" value="PYRIMIDINE 5'-NUCLEOTIDASE YJJG"/>
    <property type="match status" value="1"/>
</dbReference>
<keyword evidence="1" id="KW-0378">Hydrolase</keyword>
<comment type="caution">
    <text evidence="1">The sequence shown here is derived from an EMBL/GenBank/DDBJ whole genome shotgun (WGS) entry which is preliminary data.</text>
</comment>
<accession>A0A0L6Z5V0</accession>
<dbReference type="PANTHER" id="PTHR47478">
    <property type="match status" value="1"/>
</dbReference>
<dbReference type="InterPro" id="IPR052550">
    <property type="entry name" value="Pyrimidine_5'-ntase_YjjG"/>
</dbReference>
<dbReference type="NCBIfam" id="TIGR02254">
    <property type="entry name" value="YjjG_YfnB"/>
    <property type="match status" value="1"/>
</dbReference>
<dbReference type="InterPro" id="IPR036412">
    <property type="entry name" value="HAD-like_sf"/>
</dbReference>
<name>A0A0L6Z5V0_9CLOT</name>
<dbReference type="EC" id="3.1.3.5" evidence="1"/>
<proteinExistence type="predicted"/>
<protein>
    <submittedName>
        <fullName evidence="1">Pyrimidine 5'-nucleotidase YjjG</fullName>
        <ecNumber evidence="1">3.1.3.5</ecNumber>
    </submittedName>
</protein>
<keyword evidence="2" id="KW-1185">Reference proteome</keyword>
<dbReference type="CDD" id="cd04305">
    <property type="entry name" value="HAD_Neu5Ac-Pase_like"/>
    <property type="match status" value="1"/>
</dbReference>
<dbReference type="InterPro" id="IPR006439">
    <property type="entry name" value="HAD-SF_hydro_IA"/>
</dbReference>
<dbReference type="Gene3D" id="1.10.150.240">
    <property type="entry name" value="Putative phosphatase, domain 2"/>
    <property type="match status" value="1"/>
</dbReference>
<dbReference type="SUPFAM" id="SSF56784">
    <property type="entry name" value="HAD-like"/>
    <property type="match status" value="1"/>
</dbReference>
<dbReference type="Proteomes" id="UP000037043">
    <property type="component" value="Unassembled WGS sequence"/>
</dbReference>
<dbReference type="PRINTS" id="PR00413">
    <property type="entry name" value="HADHALOGNASE"/>
</dbReference>
<dbReference type="SFLD" id="SFLDS00003">
    <property type="entry name" value="Haloacid_Dehalogenase"/>
    <property type="match status" value="1"/>
</dbReference>
<evidence type="ECO:0000313" key="1">
    <source>
        <dbReference type="EMBL" id="KOA18336.1"/>
    </source>
</evidence>
<dbReference type="Pfam" id="PF00702">
    <property type="entry name" value="Hydrolase"/>
    <property type="match status" value="1"/>
</dbReference>